<evidence type="ECO:0000259" key="14">
    <source>
        <dbReference type="PROSITE" id="PS51173"/>
    </source>
</evidence>
<dbReference type="GO" id="GO:0004553">
    <property type="term" value="F:hydrolase activity, hydrolyzing O-glycosyl compounds"/>
    <property type="evidence" value="ECO:0007669"/>
    <property type="project" value="InterPro"/>
</dbReference>
<dbReference type="Pfam" id="PF00553">
    <property type="entry name" value="CBM_2"/>
    <property type="match status" value="1"/>
</dbReference>
<feature type="signal peptide" evidence="12">
    <location>
        <begin position="1"/>
        <end position="32"/>
    </location>
</feature>
<dbReference type="GO" id="GO:0030245">
    <property type="term" value="P:cellulose catabolic process"/>
    <property type="evidence" value="ECO:0007669"/>
    <property type="project" value="UniProtKB-KW"/>
</dbReference>
<sequence length="594" mass="62819">MRSRILVRGGSAVAALTLCTSALVLVGNQASAAAGCSVDYQTNQWDTGFTANVTVNNLGDAISNGWTLEWDFSGNQQITNHWNSTITQSGRHVTAKNPDWAKGLATGGSHSLGFQASYSGTNDKPTSFKLNGTACTGGPVQTTTSTSTSTTTTSTSTTTTTTTQDPGNPDGHVANPYVGAAGYLNPDYVAQVDALATSTGGTLGTAMRKVAQNSTAVWMDRIGAITAGRGLRGHLDEALRQQAAAGRPVVFQVVVYDLPNRDCAALASNGELQVSQNGLARYKAEYVDPIAAILGDPKYRDLRIVAIIEPDSLPNLITNAAKPKCAEAKSSGAYVQGVQYALNKLSAIPNVYNYLDIAHSGWLGWDSNLVPAVQLYTDVVRGTTKGFTSVDGFVSNTANYTPVDEPNLPDPTQTVGGQPLKSAKFYQWNPYFDEADFGAELHRRFVAAGFPSSIGMLIDTSRNGWGGANRPTGATGSTVDEYVNSGRIDRRLHRGNWCNQTGAGIGARPQAAPRPNFDAYVWIKPPGESDGIATKTDGPNEEGKQHDPMCDPAFRGDEQANGGNLTGAMPGAPHAGVWFPAQFKSLVENAYPAL</sequence>
<evidence type="ECO:0000256" key="1">
    <source>
        <dbReference type="ARBA" id="ARBA00022729"/>
    </source>
</evidence>
<dbReference type="PROSITE" id="PS00656">
    <property type="entry name" value="GLYCOSYL_HYDROL_F6_2"/>
    <property type="match status" value="1"/>
</dbReference>
<feature type="binding site" evidence="9">
    <location>
        <position position="399"/>
    </location>
    <ligand>
        <name>substrate</name>
    </ligand>
</feature>
<keyword evidence="2 12" id="KW-0378">Hydrolase</keyword>
<feature type="chain" id="PRO_5019620531" description="Glucanase" evidence="12">
    <location>
        <begin position="33"/>
        <end position="594"/>
    </location>
</feature>
<evidence type="ECO:0000313" key="15">
    <source>
        <dbReference type="EMBL" id="RKT74608.1"/>
    </source>
</evidence>
<keyword evidence="5 12" id="KW-0119">Carbohydrate metabolism</keyword>
<dbReference type="SUPFAM" id="SSF49384">
    <property type="entry name" value="Carbohydrate-binding domain"/>
    <property type="match status" value="1"/>
</dbReference>
<keyword evidence="1 12" id="KW-0732">Signal</keyword>
<protein>
    <recommendedName>
        <fullName evidence="12">Glucanase</fullName>
        <ecNumber evidence="12">3.2.1.-</ecNumber>
    </recommendedName>
</protein>
<keyword evidence="3 12" id="KW-0136">Cellulose degradation</keyword>
<evidence type="ECO:0000256" key="11">
    <source>
        <dbReference type="PROSITE-ProRule" id="PRU10057"/>
    </source>
</evidence>
<name>A0A495XSF5_9PSEU</name>
<evidence type="ECO:0000256" key="12">
    <source>
        <dbReference type="RuleBase" id="RU361186"/>
    </source>
</evidence>
<dbReference type="OrthoDB" id="309899at2"/>
<gene>
    <name evidence="15" type="ORF">DFJ66_7971</name>
</gene>
<evidence type="ECO:0000256" key="10">
    <source>
        <dbReference type="PROSITE-ProRule" id="PRU10056"/>
    </source>
</evidence>
<feature type="active site" evidence="10">
    <location>
        <position position="262"/>
    </location>
</feature>
<dbReference type="InterPro" id="IPR001524">
    <property type="entry name" value="Glyco_hydro_6_CS"/>
</dbReference>
<feature type="binding site" evidence="9">
    <location>
        <position position="359"/>
    </location>
    <ligand>
        <name>substrate</name>
    </ligand>
</feature>
<feature type="binding site" evidence="9">
    <location>
        <position position="497"/>
    </location>
    <ligand>
        <name>substrate</name>
    </ligand>
</feature>
<keyword evidence="7 12" id="KW-0624">Polysaccharide degradation</keyword>
<feature type="domain" description="CBM2" evidence="14">
    <location>
        <begin position="29"/>
        <end position="138"/>
    </location>
</feature>
<dbReference type="GO" id="GO:0030247">
    <property type="term" value="F:polysaccharide binding"/>
    <property type="evidence" value="ECO:0007669"/>
    <property type="project" value="UniProtKB-UniRule"/>
</dbReference>
<dbReference type="Proteomes" id="UP000272729">
    <property type="component" value="Unassembled WGS sequence"/>
</dbReference>
<keyword evidence="16" id="KW-1185">Reference proteome</keyword>
<evidence type="ECO:0000256" key="3">
    <source>
        <dbReference type="ARBA" id="ARBA00023001"/>
    </source>
</evidence>
<comment type="caution">
    <text evidence="15">The sequence shown here is derived from an EMBL/GenBank/DDBJ whole genome shotgun (WGS) entry which is preliminary data.</text>
</comment>
<dbReference type="InterPro" id="IPR001919">
    <property type="entry name" value="CBD2"/>
</dbReference>
<dbReference type="Pfam" id="PF01341">
    <property type="entry name" value="Glyco_hydro_6"/>
    <property type="match status" value="1"/>
</dbReference>
<feature type="active site" description="Proton acceptor" evidence="8">
    <location>
        <position position="530"/>
    </location>
</feature>
<dbReference type="InterPro" id="IPR008965">
    <property type="entry name" value="CBM2/CBM3_carb-bd_dom_sf"/>
</dbReference>
<comment type="similarity">
    <text evidence="12">Belongs to the glycosyl hydrolase family 6.</text>
</comment>
<reference evidence="15 16" key="1">
    <citation type="submission" date="2018-10" db="EMBL/GenBank/DDBJ databases">
        <title>Sequencing the genomes of 1000 actinobacteria strains.</title>
        <authorList>
            <person name="Klenk H.-P."/>
        </authorList>
    </citation>
    <scope>NUCLEOTIDE SEQUENCE [LARGE SCALE GENOMIC DNA]</scope>
    <source>
        <strain evidence="15 16">DSM 43911</strain>
    </source>
</reference>
<feature type="binding site" evidence="9">
    <location>
        <position position="220"/>
    </location>
    <ligand>
        <name>substrate</name>
    </ligand>
</feature>
<evidence type="ECO:0000256" key="2">
    <source>
        <dbReference type="ARBA" id="ARBA00022801"/>
    </source>
</evidence>
<evidence type="ECO:0000256" key="7">
    <source>
        <dbReference type="ARBA" id="ARBA00023326"/>
    </source>
</evidence>
<dbReference type="RefSeq" id="WP_121229514.1">
    <property type="nucleotide sequence ID" value="NZ_JBIUBA010000006.1"/>
</dbReference>
<dbReference type="PIRSF" id="PIRSF001100">
    <property type="entry name" value="Beta_cellobiohydrolase"/>
    <property type="match status" value="1"/>
</dbReference>
<dbReference type="InterPro" id="IPR016288">
    <property type="entry name" value="Beta_cellobiohydrolase"/>
</dbReference>
<evidence type="ECO:0000313" key="16">
    <source>
        <dbReference type="Proteomes" id="UP000272729"/>
    </source>
</evidence>
<feature type="binding site" evidence="9">
    <location>
        <position position="524"/>
    </location>
    <ligand>
        <name>substrate</name>
    </ligand>
</feature>
<evidence type="ECO:0000256" key="6">
    <source>
        <dbReference type="ARBA" id="ARBA00023295"/>
    </source>
</evidence>
<evidence type="ECO:0000256" key="13">
    <source>
        <dbReference type="SAM" id="MobiDB-lite"/>
    </source>
</evidence>
<accession>A0A495XSF5</accession>
<dbReference type="InterPro" id="IPR012291">
    <property type="entry name" value="CBM2_carb-bd_dom_sf"/>
</dbReference>
<evidence type="ECO:0000256" key="9">
    <source>
        <dbReference type="PIRSR" id="PIRSR001100-2"/>
    </source>
</evidence>
<evidence type="ECO:0000256" key="8">
    <source>
        <dbReference type="PIRSR" id="PIRSR001100-1"/>
    </source>
</evidence>
<dbReference type="PRINTS" id="PR00733">
    <property type="entry name" value="GLHYDRLASE6"/>
</dbReference>
<dbReference type="PROSITE" id="PS00655">
    <property type="entry name" value="GLYCOSYL_HYDROL_F6_1"/>
    <property type="match status" value="1"/>
</dbReference>
<feature type="binding site" evidence="9">
    <location>
        <position position="362"/>
    </location>
    <ligand>
        <name>substrate</name>
    </ligand>
</feature>
<feature type="binding site" evidence="9">
    <location>
        <position position="528"/>
    </location>
    <ligand>
        <name>substrate</name>
    </ligand>
</feature>
<dbReference type="PANTHER" id="PTHR34876:SF4">
    <property type="entry name" value="1,4-BETA-D-GLUCAN CELLOBIOHYDROLASE C-RELATED"/>
    <property type="match status" value="1"/>
</dbReference>
<dbReference type="SMART" id="SM00637">
    <property type="entry name" value="CBD_II"/>
    <property type="match status" value="1"/>
</dbReference>
<organism evidence="15 16">
    <name type="scientific">Saccharothrix variisporea</name>
    <dbReference type="NCBI Taxonomy" id="543527"/>
    <lineage>
        <taxon>Bacteria</taxon>
        <taxon>Bacillati</taxon>
        <taxon>Actinomycetota</taxon>
        <taxon>Actinomycetes</taxon>
        <taxon>Pseudonocardiales</taxon>
        <taxon>Pseudonocardiaceae</taxon>
        <taxon>Saccharothrix</taxon>
    </lineage>
</organism>
<dbReference type="InterPro" id="IPR036434">
    <property type="entry name" value="Beta_cellobiohydrolase_sf"/>
</dbReference>
<feature type="compositionally biased region" description="Low complexity" evidence="13">
    <location>
        <begin position="142"/>
        <end position="163"/>
    </location>
</feature>
<dbReference type="PROSITE" id="PS51173">
    <property type="entry name" value="CBM2"/>
    <property type="match status" value="1"/>
</dbReference>
<dbReference type="Gene3D" id="3.20.20.40">
    <property type="entry name" value="1, 4-beta cellobiohydrolase"/>
    <property type="match status" value="1"/>
</dbReference>
<evidence type="ECO:0000256" key="5">
    <source>
        <dbReference type="ARBA" id="ARBA00023277"/>
    </source>
</evidence>
<proteinExistence type="inferred from homology"/>
<dbReference type="EC" id="3.2.1.-" evidence="12"/>
<feature type="binding site" evidence="9">
    <location>
        <position position="218"/>
    </location>
    <ligand>
        <name>substrate</name>
    </ligand>
</feature>
<keyword evidence="4" id="KW-1015">Disulfide bond</keyword>
<keyword evidence="6 12" id="KW-0326">Glycosidase</keyword>
<evidence type="ECO:0000256" key="4">
    <source>
        <dbReference type="ARBA" id="ARBA00023157"/>
    </source>
</evidence>
<feature type="active site" description="Proton donor" evidence="8 11">
    <location>
        <position position="311"/>
    </location>
</feature>
<dbReference type="Gene3D" id="2.60.40.290">
    <property type="match status" value="1"/>
</dbReference>
<dbReference type="SUPFAM" id="SSF51989">
    <property type="entry name" value="Glycosyl hydrolases family 6, cellulases"/>
    <property type="match status" value="1"/>
</dbReference>
<dbReference type="AlphaFoldDB" id="A0A495XSF5"/>
<dbReference type="PANTHER" id="PTHR34876">
    <property type="match status" value="1"/>
</dbReference>
<feature type="region of interest" description="Disordered" evidence="13">
    <location>
        <begin position="134"/>
        <end position="172"/>
    </location>
</feature>
<dbReference type="EMBL" id="RBXR01000001">
    <property type="protein sequence ID" value="RKT74608.1"/>
    <property type="molecule type" value="Genomic_DNA"/>
</dbReference>